<reference evidence="7" key="1">
    <citation type="submission" date="2019-08" db="EMBL/GenBank/DDBJ databases">
        <authorList>
            <person name="Kucharzyk K."/>
            <person name="Murdoch R.W."/>
            <person name="Higgins S."/>
            <person name="Loffler F."/>
        </authorList>
    </citation>
    <scope>NUCLEOTIDE SEQUENCE</scope>
</reference>
<evidence type="ECO:0000256" key="3">
    <source>
        <dbReference type="ARBA" id="ARBA00023163"/>
    </source>
</evidence>
<dbReference type="Gene3D" id="1.10.357.10">
    <property type="entry name" value="Tetracycline Repressor, domain 2"/>
    <property type="match status" value="1"/>
</dbReference>
<evidence type="ECO:0000259" key="6">
    <source>
        <dbReference type="Pfam" id="PF13305"/>
    </source>
</evidence>
<dbReference type="InterPro" id="IPR025996">
    <property type="entry name" value="MT1864/Rv1816-like_C"/>
</dbReference>
<keyword evidence="1" id="KW-0805">Transcription regulation</keyword>
<dbReference type="SUPFAM" id="SSF46689">
    <property type="entry name" value="Homeodomain-like"/>
    <property type="match status" value="1"/>
</dbReference>
<dbReference type="InterPro" id="IPR009057">
    <property type="entry name" value="Homeodomain-like_sf"/>
</dbReference>
<protein>
    <recommendedName>
        <fullName evidence="8">HTH tetR-type domain-containing protein</fullName>
    </recommendedName>
</protein>
<keyword evidence="4" id="KW-1133">Transmembrane helix</keyword>
<evidence type="ECO:0000256" key="2">
    <source>
        <dbReference type="ARBA" id="ARBA00023125"/>
    </source>
</evidence>
<dbReference type="InterPro" id="IPR001647">
    <property type="entry name" value="HTH_TetR"/>
</dbReference>
<evidence type="ECO:0000313" key="7">
    <source>
        <dbReference type="EMBL" id="MPM16862.1"/>
    </source>
</evidence>
<gene>
    <name evidence="7" type="ORF">SDC9_63244</name>
</gene>
<dbReference type="GO" id="GO:0003677">
    <property type="term" value="F:DNA binding"/>
    <property type="evidence" value="ECO:0007669"/>
    <property type="project" value="UniProtKB-KW"/>
</dbReference>
<evidence type="ECO:0008006" key="8">
    <source>
        <dbReference type="Google" id="ProtNLM"/>
    </source>
</evidence>
<proteinExistence type="predicted"/>
<dbReference type="Pfam" id="PF13305">
    <property type="entry name" value="TetR_C_33"/>
    <property type="match status" value="1"/>
</dbReference>
<accession>A0A644XKZ8</accession>
<feature type="domain" description="HTH tetR-type" evidence="5">
    <location>
        <begin position="12"/>
        <end position="54"/>
    </location>
</feature>
<evidence type="ECO:0000259" key="5">
    <source>
        <dbReference type="Pfam" id="PF00440"/>
    </source>
</evidence>
<feature type="transmembrane region" description="Helical" evidence="4">
    <location>
        <begin position="142"/>
        <end position="164"/>
    </location>
</feature>
<keyword evidence="4" id="KW-0812">Transmembrane</keyword>
<dbReference type="SUPFAM" id="SSF48498">
    <property type="entry name" value="Tetracyclin repressor-like, C-terminal domain"/>
    <property type="match status" value="1"/>
</dbReference>
<keyword evidence="2" id="KW-0238">DNA-binding</keyword>
<comment type="caution">
    <text evidence="7">The sequence shown here is derived from an EMBL/GenBank/DDBJ whole genome shotgun (WGS) entry which is preliminary data.</text>
</comment>
<dbReference type="Pfam" id="PF00440">
    <property type="entry name" value="TetR_N"/>
    <property type="match status" value="1"/>
</dbReference>
<keyword evidence="4" id="KW-0472">Membrane</keyword>
<dbReference type="InterPro" id="IPR036271">
    <property type="entry name" value="Tet_transcr_reg_TetR-rel_C_sf"/>
</dbReference>
<keyword evidence="3" id="KW-0804">Transcription</keyword>
<evidence type="ECO:0000256" key="4">
    <source>
        <dbReference type="SAM" id="Phobius"/>
    </source>
</evidence>
<dbReference type="EMBL" id="VSSQ01002691">
    <property type="protein sequence ID" value="MPM16862.1"/>
    <property type="molecule type" value="Genomic_DNA"/>
</dbReference>
<evidence type="ECO:0000256" key="1">
    <source>
        <dbReference type="ARBA" id="ARBA00023015"/>
    </source>
</evidence>
<feature type="domain" description="HTH-type transcriptional regulator MT1864/Rv1816-like C-terminal" evidence="6">
    <location>
        <begin position="81"/>
        <end position="175"/>
    </location>
</feature>
<sequence>MAPRQKITKEMILEATFRLTREHGFEQVNARSLAAELGCSTQPIFSRFEHMDALKKAFHAYAGRYFDRYAAQAMQGGDAFRKLGEAYITFARQESNLFRLLFMSEVMDLHGFEHMYDDRENLEVAENLSREMHISLESAKRFYMKMFIFTHGIAAMVASGFVQLEPGEAEALLSEAQTAFTAQHTE</sequence>
<name>A0A644XKZ8_9ZZZZ</name>
<dbReference type="AlphaFoldDB" id="A0A644XKZ8"/>
<organism evidence="7">
    <name type="scientific">bioreactor metagenome</name>
    <dbReference type="NCBI Taxonomy" id="1076179"/>
    <lineage>
        <taxon>unclassified sequences</taxon>
        <taxon>metagenomes</taxon>
        <taxon>ecological metagenomes</taxon>
    </lineage>
</organism>